<dbReference type="KEGG" id="sfu:Sfum_0762"/>
<dbReference type="HOGENOM" id="CLU_012817_10_0_7"/>
<name>A0LGA8_SYNFM</name>
<evidence type="ECO:0000256" key="1">
    <source>
        <dbReference type="ARBA" id="ARBA00004442"/>
    </source>
</evidence>
<dbReference type="InterPro" id="IPR003423">
    <property type="entry name" value="OMP_efflux"/>
</dbReference>
<keyword evidence="6" id="KW-0472">Membrane</keyword>
<protein>
    <submittedName>
        <fullName evidence="9">Outer membrane efflux protein</fullName>
    </submittedName>
</protein>
<keyword evidence="3" id="KW-0813">Transport</keyword>
<dbReference type="GO" id="GO:0015562">
    <property type="term" value="F:efflux transmembrane transporter activity"/>
    <property type="evidence" value="ECO:0007669"/>
    <property type="project" value="InterPro"/>
</dbReference>
<gene>
    <name evidence="9" type="ordered locus">Sfum_0762</name>
</gene>
<dbReference type="GO" id="GO:0009279">
    <property type="term" value="C:cell outer membrane"/>
    <property type="evidence" value="ECO:0007669"/>
    <property type="project" value="UniProtKB-SubCell"/>
</dbReference>
<accession>A0LGA8</accession>
<comment type="similarity">
    <text evidence="2">Belongs to the outer membrane factor (OMF) (TC 1.B.17) family.</text>
</comment>
<dbReference type="STRING" id="335543.Sfum_0762"/>
<evidence type="ECO:0000256" key="2">
    <source>
        <dbReference type="ARBA" id="ARBA00007613"/>
    </source>
</evidence>
<dbReference type="InterPro" id="IPR051906">
    <property type="entry name" value="TolC-like"/>
</dbReference>
<evidence type="ECO:0000256" key="7">
    <source>
        <dbReference type="ARBA" id="ARBA00023237"/>
    </source>
</evidence>
<evidence type="ECO:0000256" key="3">
    <source>
        <dbReference type="ARBA" id="ARBA00022448"/>
    </source>
</evidence>
<evidence type="ECO:0000313" key="10">
    <source>
        <dbReference type="Proteomes" id="UP000001784"/>
    </source>
</evidence>
<keyword evidence="7" id="KW-0998">Cell outer membrane</keyword>
<dbReference type="RefSeq" id="WP_011697633.1">
    <property type="nucleotide sequence ID" value="NC_008554.1"/>
</dbReference>
<dbReference type="OrthoDB" id="9769302at2"/>
<dbReference type="PANTHER" id="PTHR30026">
    <property type="entry name" value="OUTER MEMBRANE PROTEIN TOLC"/>
    <property type="match status" value="1"/>
</dbReference>
<evidence type="ECO:0000313" key="9">
    <source>
        <dbReference type="EMBL" id="ABK16460.1"/>
    </source>
</evidence>
<sequence precursor="true">MPHALILLLTLPVFVAFTIQPCSADSETAPREITLKECLERTLAYSRDVLIANEGRNMSRGRYIEERSAALPQFRADAHVARAHNDQYPLQGFPVELTEYAGNVKLTQALFTWGQIGAAIKAAGYDKTSAEHQLREAKQLALREAATSFYDLLLTLELAKVARDNVAQKQRHLDETQRRHQMEVATDYDVLSASVALANAQPALAQAENDIRLAGDRVGYYMGIREDFKVSGSLICRTRRPETLEVVLERARTNRPEVAYYESRVGVFKELLRVAKAGDKPRLDFQTNLGWSSYDTITDQLPGQHWDAGIYLSFPIFDGFLTKGKVIQAKSRLATTDFEMKKLLDNIALEARSAINRVDESIRVIEALEATTTQAERLLHMAELGYKNGVKTKLEVDDAESNLLAARINLVKAQRDYVVAQTRLLWIMGEDLQTALTTSDFLPACR</sequence>
<evidence type="ECO:0000256" key="5">
    <source>
        <dbReference type="ARBA" id="ARBA00022692"/>
    </source>
</evidence>
<reference evidence="9 10" key="1">
    <citation type="submission" date="2006-10" db="EMBL/GenBank/DDBJ databases">
        <title>Complete sequence of Syntrophobacter fumaroxidans MPOB.</title>
        <authorList>
            <consortium name="US DOE Joint Genome Institute"/>
            <person name="Copeland A."/>
            <person name="Lucas S."/>
            <person name="Lapidus A."/>
            <person name="Barry K."/>
            <person name="Detter J.C."/>
            <person name="Glavina del Rio T."/>
            <person name="Hammon N."/>
            <person name="Israni S."/>
            <person name="Pitluck S."/>
            <person name="Goltsman E.G."/>
            <person name="Martinez M."/>
            <person name="Schmutz J."/>
            <person name="Larimer F."/>
            <person name="Land M."/>
            <person name="Hauser L."/>
            <person name="Kyrpides N."/>
            <person name="Kim E."/>
            <person name="Boone D.R."/>
            <person name="Brockman F."/>
            <person name="Culley D."/>
            <person name="Ferry J."/>
            <person name="Gunsalus R."/>
            <person name="McInerney M.J."/>
            <person name="Morrison M."/>
            <person name="Plugge C."/>
            <person name="Rohlin L."/>
            <person name="Scholten J."/>
            <person name="Sieber J."/>
            <person name="Stams A.J.M."/>
            <person name="Worm P."/>
            <person name="Henstra A.M."/>
            <person name="Richardson P."/>
        </authorList>
    </citation>
    <scope>NUCLEOTIDE SEQUENCE [LARGE SCALE GENOMIC DNA]</scope>
    <source>
        <strain evidence="10">DSM 10017 / MPOB</strain>
    </source>
</reference>
<dbReference type="AlphaFoldDB" id="A0LGA8"/>
<keyword evidence="10" id="KW-1185">Reference proteome</keyword>
<evidence type="ECO:0000256" key="6">
    <source>
        <dbReference type="ARBA" id="ARBA00023136"/>
    </source>
</evidence>
<dbReference type="EMBL" id="CP000478">
    <property type="protein sequence ID" value="ABK16460.1"/>
    <property type="molecule type" value="Genomic_DNA"/>
</dbReference>
<dbReference type="Pfam" id="PF02321">
    <property type="entry name" value="OEP"/>
    <property type="match status" value="2"/>
</dbReference>
<keyword evidence="4" id="KW-1134">Transmembrane beta strand</keyword>
<dbReference type="FunCoup" id="A0LGA8">
    <property type="interactions" value="265"/>
</dbReference>
<dbReference type="GO" id="GO:1990281">
    <property type="term" value="C:efflux pump complex"/>
    <property type="evidence" value="ECO:0007669"/>
    <property type="project" value="TreeGrafter"/>
</dbReference>
<dbReference type="SUPFAM" id="SSF56954">
    <property type="entry name" value="Outer membrane efflux proteins (OEP)"/>
    <property type="match status" value="1"/>
</dbReference>
<proteinExistence type="inferred from homology"/>
<comment type="subcellular location">
    <subcellularLocation>
        <location evidence="1">Cell outer membrane</location>
    </subcellularLocation>
</comment>
<dbReference type="Proteomes" id="UP000001784">
    <property type="component" value="Chromosome"/>
</dbReference>
<dbReference type="GO" id="GO:0015288">
    <property type="term" value="F:porin activity"/>
    <property type="evidence" value="ECO:0007669"/>
    <property type="project" value="TreeGrafter"/>
</dbReference>
<evidence type="ECO:0000256" key="8">
    <source>
        <dbReference type="SAM" id="SignalP"/>
    </source>
</evidence>
<dbReference type="PANTHER" id="PTHR30026:SF20">
    <property type="entry name" value="OUTER MEMBRANE PROTEIN TOLC"/>
    <property type="match status" value="1"/>
</dbReference>
<organism evidence="9 10">
    <name type="scientific">Syntrophobacter fumaroxidans (strain DSM 10017 / MPOB)</name>
    <dbReference type="NCBI Taxonomy" id="335543"/>
    <lineage>
        <taxon>Bacteria</taxon>
        <taxon>Pseudomonadati</taxon>
        <taxon>Thermodesulfobacteriota</taxon>
        <taxon>Syntrophobacteria</taxon>
        <taxon>Syntrophobacterales</taxon>
        <taxon>Syntrophobacteraceae</taxon>
        <taxon>Syntrophobacter</taxon>
    </lineage>
</organism>
<evidence type="ECO:0000256" key="4">
    <source>
        <dbReference type="ARBA" id="ARBA00022452"/>
    </source>
</evidence>
<dbReference type="Gene3D" id="1.20.1600.10">
    <property type="entry name" value="Outer membrane efflux proteins (OEP)"/>
    <property type="match status" value="1"/>
</dbReference>
<keyword evidence="5" id="KW-0812">Transmembrane</keyword>
<feature type="signal peptide" evidence="8">
    <location>
        <begin position="1"/>
        <end position="24"/>
    </location>
</feature>
<keyword evidence="8" id="KW-0732">Signal</keyword>
<feature type="chain" id="PRO_5002626130" evidence="8">
    <location>
        <begin position="25"/>
        <end position="446"/>
    </location>
</feature>
<dbReference type="InParanoid" id="A0LGA8"/>
<dbReference type="eggNOG" id="COG1538">
    <property type="taxonomic scope" value="Bacteria"/>
</dbReference>